<evidence type="ECO:0000313" key="3">
    <source>
        <dbReference type="EMBL" id="MBY8880881.1"/>
    </source>
</evidence>
<gene>
    <name evidence="3" type="ORF">K7862_25060</name>
</gene>
<evidence type="ECO:0000256" key="1">
    <source>
        <dbReference type="SAM" id="Phobius"/>
    </source>
</evidence>
<feature type="transmembrane region" description="Helical" evidence="1">
    <location>
        <begin position="267"/>
        <end position="288"/>
    </location>
</feature>
<sequence length="289" mass="29407">MTADRVLAVVGGAFGAAALVGYGRAFAGVSRARRAVRVPGRVVAVDTPPASGSDSARGIPVVIAFRDAAGGTELTLPTASRRNGRLTEAWVGRDVGVRHPPGRPQRFTVSGSVTAVTPSGLRGPTLLAVPACAALLLWLALHHGWGWAPLGGGAAFAALMGRVTVAASHERSRRAALLTGALTAPGRVVAVQEHTSTDDSGARTVTFVPVVAFTTSDGRVVTGQCRTGIRDVRRSLGSACQIHYAPSDPAVFTADPAAERLAGGCGLFLAGFLTVLGLAVTVVGLIALP</sequence>
<organism evidence="3 4">
    <name type="scientific">Actinacidiphila acidipaludis</name>
    <dbReference type="NCBI Taxonomy" id="2873382"/>
    <lineage>
        <taxon>Bacteria</taxon>
        <taxon>Bacillati</taxon>
        <taxon>Actinomycetota</taxon>
        <taxon>Actinomycetes</taxon>
        <taxon>Kitasatosporales</taxon>
        <taxon>Streptomycetaceae</taxon>
        <taxon>Actinacidiphila</taxon>
    </lineage>
</organism>
<feature type="domain" description="DUF3592" evidence="2">
    <location>
        <begin position="184"/>
        <end position="256"/>
    </location>
</feature>
<feature type="transmembrane region" description="Helical" evidence="1">
    <location>
        <begin position="6"/>
        <end position="27"/>
    </location>
</feature>
<accession>A0ABS7QCK1</accession>
<keyword evidence="1" id="KW-1133">Transmembrane helix</keyword>
<dbReference type="RefSeq" id="WP_222966368.1">
    <property type="nucleotide sequence ID" value="NZ_JAINZZ010000038.1"/>
</dbReference>
<protein>
    <submittedName>
        <fullName evidence="3">DUF3592 domain-containing protein</fullName>
    </submittedName>
</protein>
<dbReference type="InterPro" id="IPR021994">
    <property type="entry name" value="DUF3592"/>
</dbReference>
<dbReference type="Proteomes" id="UP000778578">
    <property type="component" value="Unassembled WGS sequence"/>
</dbReference>
<dbReference type="Pfam" id="PF12158">
    <property type="entry name" value="DUF3592"/>
    <property type="match status" value="1"/>
</dbReference>
<name>A0ABS7QCK1_9ACTN</name>
<keyword evidence="1" id="KW-0472">Membrane</keyword>
<proteinExistence type="predicted"/>
<comment type="caution">
    <text evidence="3">The sequence shown here is derived from an EMBL/GenBank/DDBJ whole genome shotgun (WGS) entry which is preliminary data.</text>
</comment>
<keyword evidence="1" id="KW-0812">Transmembrane</keyword>
<feature type="transmembrane region" description="Helical" evidence="1">
    <location>
        <begin position="147"/>
        <end position="165"/>
    </location>
</feature>
<evidence type="ECO:0000259" key="2">
    <source>
        <dbReference type="Pfam" id="PF12158"/>
    </source>
</evidence>
<dbReference type="EMBL" id="JAINZZ010000038">
    <property type="protein sequence ID" value="MBY8880881.1"/>
    <property type="molecule type" value="Genomic_DNA"/>
</dbReference>
<evidence type="ECO:0000313" key="4">
    <source>
        <dbReference type="Proteomes" id="UP000778578"/>
    </source>
</evidence>
<feature type="transmembrane region" description="Helical" evidence="1">
    <location>
        <begin position="125"/>
        <end position="141"/>
    </location>
</feature>
<reference evidence="3 4" key="1">
    <citation type="submission" date="2021-08" db="EMBL/GenBank/DDBJ databases">
        <title>WGS of actinomycetes from Thailand.</title>
        <authorList>
            <person name="Thawai C."/>
        </authorList>
    </citation>
    <scope>NUCLEOTIDE SEQUENCE [LARGE SCALE GENOMIC DNA]</scope>
    <source>
        <strain evidence="3 4">PLK6-54</strain>
    </source>
</reference>
<keyword evidence="4" id="KW-1185">Reference proteome</keyword>